<sequence length="113" mass="13196">MRFALNAAFAVLILAPFSVQCHYTRVCGIELTRLSTTLCTYPGMAYPCYHPFNRLNPEQDRRAFMGQYCCKRKCSKEFLTSFCCFTPDCLQSCYPEHFGFPESNMIDPFPYYY</sequence>
<reference evidence="3 4" key="2">
    <citation type="journal article" date="2019" name="G3 (Bethesda)">
        <title>Hybrid Assembly of the Genome of the Entomopathogenic Nematode Steinernema carpocapsae Identifies the X-Chromosome.</title>
        <authorList>
            <person name="Serra L."/>
            <person name="Macchietto M."/>
            <person name="Macias-Munoz A."/>
            <person name="McGill C.J."/>
            <person name="Rodriguez I.M."/>
            <person name="Rodriguez B."/>
            <person name="Murad R."/>
            <person name="Mortazavi A."/>
        </authorList>
    </citation>
    <scope>NUCLEOTIDE SEQUENCE [LARGE SCALE GENOMIC DNA]</scope>
    <source>
        <strain evidence="3 4">ALL</strain>
    </source>
</reference>
<dbReference type="AlphaFoldDB" id="A0A4U8UM92"/>
<gene>
    <name evidence="3" type="ORF">L596_000407</name>
</gene>
<reference evidence="3 4" key="1">
    <citation type="journal article" date="2015" name="Genome Biol.">
        <title>Comparative genomics of Steinernema reveals deeply conserved gene regulatory networks.</title>
        <authorList>
            <person name="Dillman A.R."/>
            <person name="Macchietto M."/>
            <person name="Porter C.F."/>
            <person name="Rogers A."/>
            <person name="Williams B."/>
            <person name="Antoshechkin I."/>
            <person name="Lee M.M."/>
            <person name="Goodwin Z."/>
            <person name="Lu X."/>
            <person name="Lewis E.E."/>
            <person name="Goodrich-Blair H."/>
            <person name="Stock S.P."/>
            <person name="Adams B.J."/>
            <person name="Sternberg P.W."/>
            <person name="Mortazavi A."/>
        </authorList>
    </citation>
    <scope>NUCLEOTIDE SEQUENCE [LARGE SCALE GENOMIC DNA]</scope>
    <source>
        <strain evidence="3 4">ALL</strain>
    </source>
</reference>
<feature type="signal peptide" evidence="2">
    <location>
        <begin position="1"/>
        <end position="21"/>
    </location>
</feature>
<dbReference type="InterPro" id="IPR036438">
    <property type="entry name" value="Insulin-like_sf"/>
</dbReference>
<dbReference type="EMBL" id="AZBU02000001">
    <property type="protein sequence ID" value="TMS32588.1"/>
    <property type="molecule type" value="Genomic_DNA"/>
</dbReference>
<dbReference type="SUPFAM" id="SSF56994">
    <property type="entry name" value="Insulin-like"/>
    <property type="match status" value="1"/>
</dbReference>
<name>A0A4U8UM92_STECR</name>
<protein>
    <recommendedName>
        <fullName evidence="5">WAP domain-containing protein</fullName>
    </recommendedName>
</protein>
<evidence type="ECO:0000256" key="1">
    <source>
        <dbReference type="ARBA" id="ARBA00022729"/>
    </source>
</evidence>
<evidence type="ECO:0008006" key="5">
    <source>
        <dbReference type="Google" id="ProtNLM"/>
    </source>
</evidence>
<organism evidence="3 4">
    <name type="scientific">Steinernema carpocapsae</name>
    <name type="common">Entomopathogenic nematode</name>
    <dbReference type="NCBI Taxonomy" id="34508"/>
    <lineage>
        <taxon>Eukaryota</taxon>
        <taxon>Metazoa</taxon>
        <taxon>Ecdysozoa</taxon>
        <taxon>Nematoda</taxon>
        <taxon>Chromadorea</taxon>
        <taxon>Rhabditida</taxon>
        <taxon>Tylenchina</taxon>
        <taxon>Panagrolaimomorpha</taxon>
        <taxon>Strongyloidoidea</taxon>
        <taxon>Steinernematidae</taxon>
        <taxon>Steinernema</taxon>
    </lineage>
</organism>
<evidence type="ECO:0000313" key="3">
    <source>
        <dbReference type="EMBL" id="TMS32588.1"/>
    </source>
</evidence>
<evidence type="ECO:0000256" key="2">
    <source>
        <dbReference type="SAM" id="SignalP"/>
    </source>
</evidence>
<keyword evidence="1 2" id="KW-0732">Signal</keyword>
<keyword evidence="4" id="KW-1185">Reference proteome</keyword>
<accession>A0A4U8UM92</accession>
<comment type="caution">
    <text evidence="3">The sequence shown here is derived from an EMBL/GenBank/DDBJ whole genome shotgun (WGS) entry which is preliminary data.</text>
</comment>
<evidence type="ECO:0000313" key="4">
    <source>
        <dbReference type="Proteomes" id="UP000298663"/>
    </source>
</evidence>
<dbReference type="OrthoDB" id="10019596at2759"/>
<proteinExistence type="predicted"/>
<dbReference type="Proteomes" id="UP000298663">
    <property type="component" value="Unassembled WGS sequence"/>
</dbReference>
<feature type="chain" id="PRO_5020923601" description="WAP domain-containing protein" evidence="2">
    <location>
        <begin position="22"/>
        <end position="113"/>
    </location>
</feature>